<reference evidence="8 9" key="1">
    <citation type="submission" date="2020-06" db="EMBL/GenBank/DDBJ databases">
        <authorList>
            <person name="Criscuolo A."/>
        </authorList>
    </citation>
    <scope>NUCLEOTIDE SEQUENCE [LARGE SCALE GENOMIC DNA]</scope>
    <source>
        <strain evidence="8">1804121828</strain>
    </source>
</reference>
<keyword evidence="9" id="KW-1185">Reference proteome</keyword>
<dbReference type="PANTHER" id="PTHR30518">
    <property type="entry name" value="ENDOLYTIC MUREIN TRANSGLYCOSYLASE"/>
    <property type="match status" value="1"/>
</dbReference>
<evidence type="ECO:0000313" key="9">
    <source>
        <dbReference type="Proteomes" id="UP000586454"/>
    </source>
</evidence>
<accession>A0A6V6XYX1</accession>
<dbReference type="AlphaFoldDB" id="A0A6V6XYX1"/>
<sequence length="223" mass="24647">MNFNGKLSKAFVGLLRLIGVLLIILVLLFIIKWRMNHMFAMMTPEEKKETSITEEIKSSKDQLNKISDVAKDASKESTLIKLEDTNVEAVAEQLKKEGLIRDKAAFVNMATQSGLADYITAGSYEIPAGTSAESIIKKITETGLQKATRTVVLEIPAHANDEIIASIVAKEDLVADEYTFLEMIREQGAVPKIKPGGYTIHAPLPPQELLDTLMQYDPTQQAQ</sequence>
<keyword evidence="1" id="KW-1003">Cell membrane</keyword>
<dbReference type="EMBL" id="CAIJCS010000009">
    <property type="protein sequence ID" value="CAC9923789.1"/>
    <property type="molecule type" value="Genomic_DNA"/>
</dbReference>
<evidence type="ECO:0000313" key="8">
    <source>
        <dbReference type="EMBL" id="CAC9923789.1"/>
    </source>
</evidence>
<dbReference type="RefSeq" id="WP_180498344.1">
    <property type="nucleotide sequence ID" value="NZ_CAIJCS010000009.1"/>
</dbReference>
<dbReference type="Pfam" id="PF02618">
    <property type="entry name" value="YceG"/>
    <property type="match status" value="1"/>
</dbReference>
<evidence type="ECO:0000256" key="3">
    <source>
        <dbReference type="ARBA" id="ARBA00022989"/>
    </source>
</evidence>
<evidence type="ECO:0000256" key="5">
    <source>
        <dbReference type="ARBA" id="ARBA00023239"/>
    </source>
</evidence>
<gene>
    <name evidence="8" type="primary">mltG</name>
    <name evidence="8" type="ORF">PEPNEM18_00188</name>
</gene>
<proteinExistence type="predicted"/>
<dbReference type="Gene3D" id="3.30.1490.480">
    <property type="entry name" value="Endolytic murein transglycosylase"/>
    <property type="match status" value="2"/>
</dbReference>
<evidence type="ECO:0000256" key="6">
    <source>
        <dbReference type="ARBA" id="ARBA00023316"/>
    </source>
</evidence>
<dbReference type="GO" id="GO:0071555">
    <property type="term" value="P:cell wall organization"/>
    <property type="evidence" value="ECO:0007669"/>
    <property type="project" value="UniProtKB-KW"/>
</dbReference>
<comment type="caution">
    <text evidence="8">The sequence shown here is derived from an EMBL/GenBank/DDBJ whole genome shotgun (WGS) entry which is preliminary data.</text>
</comment>
<keyword evidence="6" id="KW-0961">Cell wall biogenesis/degradation</keyword>
<name>A0A6V6XYX1_9FIRM</name>
<dbReference type="GO" id="GO:0016829">
    <property type="term" value="F:lyase activity"/>
    <property type="evidence" value="ECO:0007669"/>
    <property type="project" value="UniProtKB-KW"/>
</dbReference>
<dbReference type="EC" id="4.2.2.-" evidence="8"/>
<dbReference type="PANTHER" id="PTHR30518:SF2">
    <property type="entry name" value="ENDOLYTIC MUREIN TRANSGLYCOSYLASE"/>
    <property type="match status" value="1"/>
</dbReference>
<dbReference type="Proteomes" id="UP000586454">
    <property type="component" value="Unassembled WGS sequence"/>
</dbReference>
<keyword evidence="2 7" id="KW-0812">Transmembrane</keyword>
<feature type="transmembrane region" description="Helical" evidence="7">
    <location>
        <begin position="12"/>
        <end position="31"/>
    </location>
</feature>
<evidence type="ECO:0000256" key="1">
    <source>
        <dbReference type="ARBA" id="ARBA00022475"/>
    </source>
</evidence>
<keyword evidence="4 7" id="KW-0472">Membrane</keyword>
<evidence type="ECO:0000256" key="2">
    <source>
        <dbReference type="ARBA" id="ARBA00022692"/>
    </source>
</evidence>
<evidence type="ECO:0000256" key="7">
    <source>
        <dbReference type="SAM" id="Phobius"/>
    </source>
</evidence>
<organism evidence="8 9">
    <name type="scientific">Aedoeadaptatus nemausensis</name>
    <dbReference type="NCBI Taxonomy" id="2582829"/>
    <lineage>
        <taxon>Bacteria</taxon>
        <taxon>Bacillati</taxon>
        <taxon>Bacillota</taxon>
        <taxon>Tissierellia</taxon>
        <taxon>Tissierellales</taxon>
        <taxon>Peptoniphilaceae</taxon>
        <taxon>Aedoeadaptatus</taxon>
    </lineage>
</organism>
<keyword evidence="3 7" id="KW-1133">Transmembrane helix</keyword>
<evidence type="ECO:0000256" key="4">
    <source>
        <dbReference type="ARBA" id="ARBA00023136"/>
    </source>
</evidence>
<keyword evidence="5 8" id="KW-0456">Lyase</keyword>
<protein>
    <submittedName>
        <fullName evidence="8">Endolytic murein transglycosylase</fullName>
        <ecNumber evidence="8">4.2.2.-</ecNumber>
    </submittedName>
</protein>
<dbReference type="InterPro" id="IPR003770">
    <property type="entry name" value="MLTG-like"/>
</dbReference>